<dbReference type="Pfam" id="PF17862">
    <property type="entry name" value="AAA_lid_3"/>
    <property type="match status" value="1"/>
</dbReference>
<keyword evidence="10" id="KW-1185">Reference proteome</keyword>
<dbReference type="InterPro" id="IPR027417">
    <property type="entry name" value="P-loop_NTPase"/>
</dbReference>
<name>A0ABN8AW66_CHISP</name>
<keyword evidence="5" id="KW-0067">ATP-binding</keyword>
<keyword evidence="7" id="KW-0413">Isomerase</keyword>
<comment type="subcellular location">
    <subcellularLocation>
        <location evidence="1">Cytoplasm</location>
        <location evidence="1">Cytoskeleton</location>
        <location evidence="1">Spindle pole</location>
    </subcellularLocation>
</comment>
<dbReference type="PANTHER" id="PTHR23074:SF78">
    <property type="entry name" value="KATANIN P60 ATPASE-CONTAINING SUBUNIT A-LIKE 2"/>
    <property type="match status" value="1"/>
</dbReference>
<reference evidence="9" key="1">
    <citation type="submission" date="2021-12" db="EMBL/GenBank/DDBJ databases">
        <authorList>
            <person name="King R."/>
        </authorList>
    </citation>
    <scope>NUCLEOTIDE SEQUENCE</scope>
</reference>
<dbReference type="InterPro" id="IPR041569">
    <property type="entry name" value="AAA_lid_3"/>
</dbReference>
<dbReference type="EMBL" id="OU963907">
    <property type="protein sequence ID" value="CAH0399598.1"/>
    <property type="molecule type" value="Genomic_DNA"/>
</dbReference>
<dbReference type="Proteomes" id="UP001153292">
    <property type="component" value="Chromosome 14"/>
</dbReference>
<gene>
    <name evidence="9" type="ORF">CHILSU_LOCUS2749</name>
</gene>
<evidence type="ECO:0000256" key="7">
    <source>
        <dbReference type="ARBA" id="ARBA00023235"/>
    </source>
</evidence>
<dbReference type="PANTHER" id="PTHR23074">
    <property type="entry name" value="AAA DOMAIN-CONTAINING"/>
    <property type="match status" value="1"/>
</dbReference>
<proteinExistence type="predicted"/>
<evidence type="ECO:0000256" key="3">
    <source>
        <dbReference type="ARBA" id="ARBA00022701"/>
    </source>
</evidence>
<keyword evidence="4" id="KW-0547">Nucleotide-binding</keyword>
<feature type="domain" description="AAA ATPase AAA+ lid" evidence="8">
    <location>
        <begin position="128"/>
        <end position="163"/>
    </location>
</feature>
<dbReference type="InterPro" id="IPR050304">
    <property type="entry name" value="MT-severing_AAA_ATPase"/>
</dbReference>
<protein>
    <recommendedName>
        <fullName evidence="8">AAA ATPase AAA+ lid domain-containing protein</fullName>
    </recommendedName>
</protein>
<dbReference type="Gene3D" id="3.40.50.300">
    <property type="entry name" value="P-loop containing nucleotide triphosphate hydrolases"/>
    <property type="match status" value="1"/>
</dbReference>
<organism evidence="9 10">
    <name type="scientific">Chilo suppressalis</name>
    <name type="common">Asiatic rice borer moth</name>
    <dbReference type="NCBI Taxonomy" id="168631"/>
    <lineage>
        <taxon>Eukaryota</taxon>
        <taxon>Metazoa</taxon>
        <taxon>Ecdysozoa</taxon>
        <taxon>Arthropoda</taxon>
        <taxon>Hexapoda</taxon>
        <taxon>Insecta</taxon>
        <taxon>Pterygota</taxon>
        <taxon>Neoptera</taxon>
        <taxon>Endopterygota</taxon>
        <taxon>Lepidoptera</taxon>
        <taxon>Glossata</taxon>
        <taxon>Ditrysia</taxon>
        <taxon>Pyraloidea</taxon>
        <taxon>Crambidae</taxon>
        <taxon>Crambinae</taxon>
        <taxon>Chilo</taxon>
    </lineage>
</organism>
<evidence type="ECO:0000256" key="1">
    <source>
        <dbReference type="ARBA" id="ARBA00004647"/>
    </source>
</evidence>
<dbReference type="Gene3D" id="1.10.8.60">
    <property type="match status" value="1"/>
</dbReference>
<sequence length="210" mass="23840">MAGINRPMSQMRKIETEAQLESSVIPAVERKPLAGLLTNQSVEKKELVELLFQDIVRPSGVSWDDIVGLESAKALLMESVIYPVREIDPAMLRRLEKRIYIPLPDFKARVQLFEKFLSSKTIELYPKVDFQELAAKTEGYSGSDIKLVCKEALMSAVRKILPNMLDKGCQANRKDRLNISDILTAIEKTKPISKNFTKKHEQWQSEMGCS</sequence>
<evidence type="ECO:0000259" key="8">
    <source>
        <dbReference type="Pfam" id="PF17862"/>
    </source>
</evidence>
<keyword evidence="3" id="KW-0493">Microtubule</keyword>
<evidence type="ECO:0000256" key="6">
    <source>
        <dbReference type="ARBA" id="ARBA00023212"/>
    </source>
</evidence>
<keyword evidence="6" id="KW-0206">Cytoskeleton</keyword>
<evidence type="ECO:0000256" key="4">
    <source>
        <dbReference type="ARBA" id="ARBA00022741"/>
    </source>
</evidence>
<evidence type="ECO:0000256" key="5">
    <source>
        <dbReference type="ARBA" id="ARBA00022840"/>
    </source>
</evidence>
<evidence type="ECO:0000256" key="2">
    <source>
        <dbReference type="ARBA" id="ARBA00022490"/>
    </source>
</evidence>
<keyword evidence="2" id="KW-0963">Cytoplasm</keyword>
<evidence type="ECO:0000313" key="9">
    <source>
        <dbReference type="EMBL" id="CAH0399598.1"/>
    </source>
</evidence>
<evidence type="ECO:0000313" key="10">
    <source>
        <dbReference type="Proteomes" id="UP001153292"/>
    </source>
</evidence>
<accession>A0ABN8AW66</accession>
<dbReference type="SUPFAM" id="SSF52540">
    <property type="entry name" value="P-loop containing nucleoside triphosphate hydrolases"/>
    <property type="match status" value="1"/>
</dbReference>